<dbReference type="Gene3D" id="3.30.420.40">
    <property type="match status" value="1"/>
</dbReference>
<evidence type="ECO:0000259" key="5">
    <source>
        <dbReference type="Pfam" id="PF02782"/>
    </source>
</evidence>
<dbReference type="SUPFAM" id="SSF53067">
    <property type="entry name" value="Actin-like ATPase domain"/>
    <property type="match status" value="2"/>
</dbReference>
<dbReference type="OrthoDB" id="203824at2759"/>
<dbReference type="GO" id="GO:0019150">
    <property type="term" value="F:D-ribulokinase activity"/>
    <property type="evidence" value="ECO:0007669"/>
    <property type="project" value="TreeGrafter"/>
</dbReference>
<dbReference type="Gene3D" id="1.20.58.2240">
    <property type="match status" value="1"/>
</dbReference>
<evidence type="ECO:0000256" key="1">
    <source>
        <dbReference type="ARBA" id="ARBA00009156"/>
    </source>
</evidence>
<comment type="similarity">
    <text evidence="1">Belongs to the FGGY kinase family.</text>
</comment>
<dbReference type="InterPro" id="IPR043129">
    <property type="entry name" value="ATPase_NBD"/>
</dbReference>
<evidence type="ECO:0000313" key="6">
    <source>
        <dbReference type="EMBL" id="OCB84594.1"/>
    </source>
</evidence>
<name>A0A9Q5HRG8_SANBA</name>
<dbReference type="GO" id="GO:0019321">
    <property type="term" value="P:pentose metabolic process"/>
    <property type="evidence" value="ECO:0007669"/>
    <property type="project" value="TreeGrafter"/>
</dbReference>
<accession>A0A9Q5HRG8</accession>
<dbReference type="PANTHER" id="PTHR43435:SF4">
    <property type="entry name" value="FGGY CARBOHYDRATE KINASE DOMAIN-CONTAINING PROTEIN"/>
    <property type="match status" value="1"/>
</dbReference>
<dbReference type="InterPro" id="IPR006003">
    <property type="entry name" value="FGGY_RbtK-like"/>
</dbReference>
<feature type="domain" description="Carbohydrate kinase FGGY C-terminal" evidence="5">
    <location>
        <begin position="431"/>
        <end position="640"/>
    </location>
</feature>
<comment type="caution">
    <text evidence="6">The sequence shown here is derived from an EMBL/GenBank/DDBJ whole genome shotgun (WGS) entry which is preliminary data.</text>
</comment>
<keyword evidence="2" id="KW-0808">Transferase</keyword>
<evidence type="ECO:0000313" key="7">
    <source>
        <dbReference type="Proteomes" id="UP000757232"/>
    </source>
</evidence>
<proteinExistence type="inferred from homology"/>
<evidence type="ECO:0000256" key="3">
    <source>
        <dbReference type="ARBA" id="ARBA00022777"/>
    </source>
</evidence>
<dbReference type="CDD" id="cd07782">
    <property type="entry name" value="ASKHA_NBD_FGGY_D-RBK"/>
    <property type="match status" value="1"/>
</dbReference>
<keyword evidence="7" id="KW-1185">Reference proteome</keyword>
<organism evidence="6 7">
    <name type="scientific">Sanghuangporus baumii</name>
    <name type="common">Phellinus baumii</name>
    <dbReference type="NCBI Taxonomy" id="108892"/>
    <lineage>
        <taxon>Eukaryota</taxon>
        <taxon>Fungi</taxon>
        <taxon>Dikarya</taxon>
        <taxon>Basidiomycota</taxon>
        <taxon>Agaricomycotina</taxon>
        <taxon>Agaricomycetes</taxon>
        <taxon>Hymenochaetales</taxon>
        <taxon>Hymenochaetaceae</taxon>
        <taxon>Sanghuangporus</taxon>
    </lineage>
</organism>
<evidence type="ECO:0000256" key="2">
    <source>
        <dbReference type="ARBA" id="ARBA00022679"/>
    </source>
</evidence>
<dbReference type="AlphaFoldDB" id="A0A9Q5HRG8"/>
<feature type="domain" description="Carbohydrate kinase FGGY N-terminal" evidence="4">
    <location>
        <begin position="121"/>
        <end position="304"/>
    </location>
</feature>
<protein>
    <submittedName>
        <fullName evidence="6">Pentulose kinase</fullName>
    </submittedName>
</protein>
<reference evidence="6" key="1">
    <citation type="submission" date="2016-06" db="EMBL/GenBank/DDBJ databases">
        <title>Draft Genome sequence of the fungus Inonotus baumii.</title>
        <authorList>
            <person name="Zhu H."/>
            <person name="Lin W."/>
        </authorList>
    </citation>
    <scope>NUCLEOTIDE SEQUENCE</scope>
    <source>
        <strain evidence="6">821</strain>
    </source>
</reference>
<dbReference type="InterPro" id="IPR018485">
    <property type="entry name" value="FGGY_C"/>
</dbReference>
<dbReference type="InterPro" id="IPR018484">
    <property type="entry name" value="FGGY_N"/>
</dbReference>
<keyword evidence="3 6" id="KW-0418">Kinase</keyword>
<sequence length="704" mass="76956">MRNRTTPDESSPSLPSRALMLKPYARNFVKTTLDTLRLPSRLENACANAIVCLSCFFLYEPRDGARESIGAAEDAGRVHGGRLGYQLQDGPQLLLPQTPLFLRSSIPHTIFLCHRASNEPLYIGIDVGTGSVRAALVAHSGGIVASATKETKTFRDASDHRIFEQSTTDIWDAACTCVAQVLSDDGSGRRIDPARVKGIGFDATCSLAVTDMQGNPVSVSKGENLGKIGDRNIILWADHRAEEEAKLINSTGSVVLDFVGGTMSLEMEIPKTLWLKKHMGSSLFSQCQFFDLPDLLSYRATGETTRSACSITCKCSYVPDKGEEHPAGWQDSFFEKIGLGEFTKNNYLQLGPVKESMRPDRKKTDTLTAGLPVGKGLSEKAAKELGLLKGTPVGSAVIDAYAGWIGTIAARHSPDSPAVTLEASRHRLAPCAGTSTCFIVQSPEAVFVPGVWGPYKDAVFPGWWMNEGGQSSTGQLIDFMITTHPAYKELQEIAEREKTSIHTVLANELERQRKEKGLESLTELTKDMHLYPDLHGNRSPIADPTMRGSIVGLQLDSSLHDLARKFHLTLEAIALQTRHIVDTMNAAGHQITELYMSGGQAKNKKLMQLFADVTGMPVVLPESIADAVSRGSAMLARYAAEKQLGNAKKDLLWDIMLEMTPNGTLVSPAASPPEKRLLEAKYKIFLESIDIQKRWRKEVEATLT</sequence>
<evidence type="ECO:0000259" key="4">
    <source>
        <dbReference type="Pfam" id="PF00370"/>
    </source>
</evidence>
<dbReference type="EMBL" id="LNZH02000215">
    <property type="protein sequence ID" value="OCB84594.1"/>
    <property type="molecule type" value="Genomic_DNA"/>
</dbReference>
<dbReference type="GO" id="GO:0005737">
    <property type="term" value="C:cytoplasm"/>
    <property type="evidence" value="ECO:0007669"/>
    <property type="project" value="TreeGrafter"/>
</dbReference>
<dbReference type="PANTHER" id="PTHR43435">
    <property type="entry name" value="RIBULOKINASE"/>
    <property type="match status" value="1"/>
</dbReference>
<gene>
    <name evidence="6" type="ORF">A7U60_g8581</name>
</gene>
<dbReference type="Pfam" id="PF00370">
    <property type="entry name" value="FGGY_N"/>
    <property type="match status" value="1"/>
</dbReference>
<dbReference type="Pfam" id="PF02782">
    <property type="entry name" value="FGGY_C"/>
    <property type="match status" value="1"/>
</dbReference>
<dbReference type="NCBIfam" id="TIGR01315">
    <property type="entry name" value="5C_CHO_kinase"/>
    <property type="match status" value="1"/>
</dbReference>
<dbReference type="Proteomes" id="UP000757232">
    <property type="component" value="Unassembled WGS sequence"/>
</dbReference>